<reference evidence="5" key="1">
    <citation type="journal article" date="2014" name="Front. Microbiol.">
        <title>High frequency of phylogenetically diverse reductive dehalogenase-homologous genes in deep subseafloor sedimentary metagenomes.</title>
        <authorList>
            <person name="Kawai M."/>
            <person name="Futagami T."/>
            <person name="Toyoda A."/>
            <person name="Takaki Y."/>
            <person name="Nishi S."/>
            <person name="Hori S."/>
            <person name="Arai W."/>
            <person name="Tsubouchi T."/>
            <person name="Morono Y."/>
            <person name="Uchiyama I."/>
            <person name="Ito T."/>
            <person name="Fujiyama A."/>
            <person name="Inagaki F."/>
            <person name="Takami H."/>
        </authorList>
    </citation>
    <scope>NUCLEOTIDE SEQUENCE</scope>
    <source>
        <strain evidence="5">Expedition CK06-06</strain>
    </source>
</reference>
<gene>
    <name evidence="5" type="ORF">S01H1_37005</name>
</gene>
<dbReference type="PROSITE" id="PS51635">
    <property type="entry name" value="PNPLA"/>
    <property type="match status" value="1"/>
</dbReference>
<evidence type="ECO:0000256" key="3">
    <source>
        <dbReference type="ARBA" id="ARBA00023098"/>
    </source>
</evidence>
<dbReference type="AlphaFoldDB" id="X0UTA1"/>
<dbReference type="InterPro" id="IPR050301">
    <property type="entry name" value="NTE"/>
</dbReference>
<evidence type="ECO:0000259" key="4">
    <source>
        <dbReference type="PROSITE" id="PS51635"/>
    </source>
</evidence>
<protein>
    <recommendedName>
        <fullName evidence="4">PNPLA domain-containing protein</fullName>
    </recommendedName>
</protein>
<sequence>MKSLVLSGGGARGCFEAGVLYELFDRIQFDNISGTSVGALNTMILSQCYIDNDKSLLKEVWTEMIKKNKDVYRKNYLKATIGRPPYKFSPLKKKIQNKVNFKKIIELKTKKIMVTAVDLRANSGL</sequence>
<keyword evidence="2" id="KW-0442">Lipid degradation</keyword>
<dbReference type="Pfam" id="PF01734">
    <property type="entry name" value="Patatin"/>
    <property type="match status" value="1"/>
</dbReference>
<name>X0UTA1_9ZZZZ</name>
<feature type="non-terminal residue" evidence="5">
    <location>
        <position position="125"/>
    </location>
</feature>
<dbReference type="GO" id="GO:0016042">
    <property type="term" value="P:lipid catabolic process"/>
    <property type="evidence" value="ECO:0007669"/>
    <property type="project" value="UniProtKB-KW"/>
</dbReference>
<feature type="domain" description="PNPLA" evidence="4">
    <location>
        <begin position="4"/>
        <end position="125"/>
    </location>
</feature>
<keyword evidence="3" id="KW-0443">Lipid metabolism</keyword>
<dbReference type="InterPro" id="IPR002641">
    <property type="entry name" value="PNPLA_dom"/>
</dbReference>
<organism evidence="5">
    <name type="scientific">marine sediment metagenome</name>
    <dbReference type="NCBI Taxonomy" id="412755"/>
    <lineage>
        <taxon>unclassified sequences</taxon>
        <taxon>metagenomes</taxon>
        <taxon>ecological metagenomes</taxon>
    </lineage>
</organism>
<dbReference type="SUPFAM" id="SSF52151">
    <property type="entry name" value="FabD/lysophospholipase-like"/>
    <property type="match status" value="1"/>
</dbReference>
<dbReference type="InterPro" id="IPR016035">
    <property type="entry name" value="Acyl_Trfase/lysoPLipase"/>
</dbReference>
<dbReference type="PANTHER" id="PTHR14226">
    <property type="entry name" value="NEUROPATHY TARGET ESTERASE/SWISS CHEESE D.MELANOGASTER"/>
    <property type="match status" value="1"/>
</dbReference>
<keyword evidence="1" id="KW-0378">Hydrolase</keyword>
<accession>X0UTA1</accession>
<dbReference type="GO" id="GO:0016787">
    <property type="term" value="F:hydrolase activity"/>
    <property type="evidence" value="ECO:0007669"/>
    <property type="project" value="UniProtKB-KW"/>
</dbReference>
<dbReference type="PANTHER" id="PTHR14226:SF57">
    <property type="entry name" value="BLR7027 PROTEIN"/>
    <property type="match status" value="1"/>
</dbReference>
<dbReference type="EMBL" id="BARS01023225">
    <property type="protein sequence ID" value="GAG09074.1"/>
    <property type="molecule type" value="Genomic_DNA"/>
</dbReference>
<dbReference type="Gene3D" id="3.40.1090.10">
    <property type="entry name" value="Cytosolic phospholipase A2 catalytic domain"/>
    <property type="match status" value="1"/>
</dbReference>
<evidence type="ECO:0000256" key="1">
    <source>
        <dbReference type="ARBA" id="ARBA00022801"/>
    </source>
</evidence>
<evidence type="ECO:0000256" key="2">
    <source>
        <dbReference type="ARBA" id="ARBA00022963"/>
    </source>
</evidence>
<proteinExistence type="predicted"/>
<evidence type="ECO:0000313" key="5">
    <source>
        <dbReference type="EMBL" id="GAG09074.1"/>
    </source>
</evidence>
<comment type="caution">
    <text evidence="5">The sequence shown here is derived from an EMBL/GenBank/DDBJ whole genome shotgun (WGS) entry which is preliminary data.</text>
</comment>